<dbReference type="GeneID" id="70189258"/>
<comment type="similarity">
    <text evidence="1 2">Belongs to the GST superfamily.</text>
</comment>
<dbReference type="InterPro" id="IPR004045">
    <property type="entry name" value="Glutathione_S-Trfase_N"/>
</dbReference>
<dbReference type="EMBL" id="JAGTJQ010000013">
    <property type="protein sequence ID" value="KAH7014090.1"/>
    <property type="molecule type" value="Genomic_DNA"/>
</dbReference>
<feature type="domain" description="GST N-terminal" evidence="3">
    <location>
        <begin position="3"/>
        <end position="85"/>
    </location>
</feature>
<dbReference type="Proteomes" id="UP000756346">
    <property type="component" value="Unassembled WGS sequence"/>
</dbReference>
<keyword evidence="6" id="KW-1185">Reference proteome</keyword>
<reference evidence="5" key="1">
    <citation type="journal article" date="2021" name="Nat. Commun.">
        <title>Genetic determinants of endophytism in the Arabidopsis root mycobiome.</title>
        <authorList>
            <person name="Mesny F."/>
            <person name="Miyauchi S."/>
            <person name="Thiergart T."/>
            <person name="Pickel B."/>
            <person name="Atanasova L."/>
            <person name="Karlsson M."/>
            <person name="Huettel B."/>
            <person name="Barry K.W."/>
            <person name="Haridas S."/>
            <person name="Chen C."/>
            <person name="Bauer D."/>
            <person name="Andreopoulos W."/>
            <person name="Pangilinan J."/>
            <person name="LaButti K."/>
            <person name="Riley R."/>
            <person name="Lipzen A."/>
            <person name="Clum A."/>
            <person name="Drula E."/>
            <person name="Henrissat B."/>
            <person name="Kohler A."/>
            <person name="Grigoriev I.V."/>
            <person name="Martin F.M."/>
            <person name="Hacquard S."/>
        </authorList>
    </citation>
    <scope>NUCLEOTIDE SEQUENCE</scope>
    <source>
        <strain evidence="5">MPI-CAGE-CH-0230</strain>
    </source>
</reference>
<dbReference type="Gene3D" id="1.20.1050.10">
    <property type="match status" value="1"/>
</dbReference>
<dbReference type="SFLD" id="SFLDS00019">
    <property type="entry name" value="Glutathione_Transferase_(cytos"/>
    <property type="match status" value="1"/>
</dbReference>
<proteinExistence type="inferred from homology"/>
<evidence type="ECO:0000256" key="2">
    <source>
        <dbReference type="RuleBase" id="RU003494"/>
    </source>
</evidence>
<evidence type="ECO:0000259" key="3">
    <source>
        <dbReference type="PROSITE" id="PS50404"/>
    </source>
</evidence>
<gene>
    <name evidence="5" type="ORF">B0I36DRAFT_369087</name>
</gene>
<dbReference type="InterPro" id="IPR010987">
    <property type="entry name" value="Glutathione-S-Trfase_C-like"/>
</dbReference>
<comment type="caution">
    <text evidence="5">The sequence shown here is derived from an EMBL/GenBank/DDBJ whole genome shotgun (WGS) entry which is preliminary data.</text>
</comment>
<dbReference type="FunFam" id="3.40.30.10:FF:000148">
    <property type="entry name" value="Elongation factor 1B gamma"/>
    <property type="match status" value="1"/>
</dbReference>
<dbReference type="GO" id="GO:0005737">
    <property type="term" value="C:cytoplasm"/>
    <property type="evidence" value="ECO:0007669"/>
    <property type="project" value="TreeGrafter"/>
</dbReference>
<dbReference type="AlphaFoldDB" id="A0A9P8XRE8"/>
<organism evidence="5 6">
    <name type="scientific">Microdochium trichocladiopsis</name>
    <dbReference type="NCBI Taxonomy" id="1682393"/>
    <lineage>
        <taxon>Eukaryota</taxon>
        <taxon>Fungi</taxon>
        <taxon>Dikarya</taxon>
        <taxon>Ascomycota</taxon>
        <taxon>Pezizomycotina</taxon>
        <taxon>Sordariomycetes</taxon>
        <taxon>Xylariomycetidae</taxon>
        <taxon>Xylariales</taxon>
        <taxon>Microdochiaceae</taxon>
        <taxon>Microdochium</taxon>
    </lineage>
</organism>
<dbReference type="Pfam" id="PF00043">
    <property type="entry name" value="GST_C"/>
    <property type="match status" value="1"/>
</dbReference>
<dbReference type="GO" id="GO:0006414">
    <property type="term" value="P:translational elongation"/>
    <property type="evidence" value="ECO:0007669"/>
    <property type="project" value="TreeGrafter"/>
</dbReference>
<dbReference type="SUPFAM" id="SSF47616">
    <property type="entry name" value="GST C-terminal domain-like"/>
    <property type="match status" value="1"/>
</dbReference>
<dbReference type="SFLD" id="SFLDG00358">
    <property type="entry name" value="Main_(cytGST)"/>
    <property type="match status" value="1"/>
</dbReference>
<feature type="domain" description="GST C-terminal" evidence="4">
    <location>
        <begin position="91"/>
        <end position="216"/>
    </location>
</feature>
<dbReference type="PANTHER" id="PTHR43986:SF10">
    <property type="entry name" value="ELONGATION FACTOR EEF-1B GAMMA SUBUNIT, PUTATIVE (AFU_ORTHOLOGUE AFUA_1G17120)-RELATED"/>
    <property type="match status" value="1"/>
</dbReference>
<dbReference type="RefSeq" id="XP_046005057.1">
    <property type="nucleotide sequence ID" value="XM_046159712.1"/>
</dbReference>
<dbReference type="SUPFAM" id="SSF52833">
    <property type="entry name" value="Thioredoxin-like"/>
    <property type="match status" value="1"/>
</dbReference>
<evidence type="ECO:0000313" key="6">
    <source>
        <dbReference type="Proteomes" id="UP000756346"/>
    </source>
</evidence>
<dbReference type="InterPro" id="IPR036282">
    <property type="entry name" value="Glutathione-S-Trfase_C_sf"/>
</dbReference>
<dbReference type="CDD" id="cd03044">
    <property type="entry name" value="GST_N_EF1Bgamma"/>
    <property type="match status" value="1"/>
</dbReference>
<dbReference type="InterPro" id="IPR036249">
    <property type="entry name" value="Thioredoxin-like_sf"/>
</dbReference>
<dbReference type="Gene3D" id="3.40.30.10">
    <property type="entry name" value="Glutaredoxin"/>
    <property type="match status" value="1"/>
</dbReference>
<dbReference type="OrthoDB" id="249703at2759"/>
<dbReference type="InterPro" id="IPR004046">
    <property type="entry name" value="GST_C"/>
</dbReference>
<dbReference type="GO" id="GO:0005634">
    <property type="term" value="C:nucleus"/>
    <property type="evidence" value="ECO:0007669"/>
    <property type="project" value="TreeGrafter"/>
</dbReference>
<dbReference type="InterPro" id="IPR050802">
    <property type="entry name" value="EF-GSTs"/>
</dbReference>
<accession>A0A9P8XRE8</accession>
<evidence type="ECO:0000259" key="4">
    <source>
        <dbReference type="PROSITE" id="PS50405"/>
    </source>
</evidence>
<dbReference type="InterPro" id="IPR040079">
    <property type="entry name" value="Glutathione_S-Trfase"/>
</dbReference>
<evidence type="ECO:0000256" key="1">
    <source>
        <dbReference type="ARBA" id="ARBA00007409"/>
    </source>
</evidence>
<dbReference type="PANTHER" id="PTHR43986">
    <property type="entry name" value="ELONGATION FACTOR 1-GAMMA"/>
    <property type="match status" value="1"/>
</dbReference>
<dbReference type="Pfam" id="PF02798">
    <property type="entry name" value="GST_N"/>
    <property type="match status" value="1"/>
</dbReference>
<dbReference type="PROSITE" id="PS50404">
    <property type="entry name" value="GST_NTER"/>
    <property type="match status" value="1"/>
</dbReference>
<evidence type="ECO:0000313" key="5">
    <source>
        <dbReference type="EMBL" id="KAH7014090.1"/>
    </source>
</evidence>
<name>A0A9P8XRE8_9PEZI</name>
<sequence>MAPFGKIYSYPGSWRVERAQVAAAFNGLEVVYAENFTMQEDNKTPEFLAKFPLGKVPAFESATGFCVAESSAIARYVAGSGPLASQLLGTDPETRAKIDEWSFFTEGELTNHTNPVAYMTHYKFMPLDQAVVDRSTANFQRALAVVEAQLQGGKKTLVGDKITFADITVALALVFSLGAVFGEDILKTAPSTVAWLKELSEMPEFKAVSNWGKLKA</sequence>
<protein>
    <submittedName>
        <fullName evidence="5">Glutathione S-transferase</fullName>
    </submittedName>
</protein>
<dbReference type="PROSITE" id="PS50405">
    <property type="entry name" value="GST_CTER"/>
    <property type="match status" value="1"/>
</dbReference>